<evidence type="ECO:0000256" key="7">
    <source>
        <dbReference type="PROSITE-ProRule" id="PRU10137"/>
    </source>
</evidence>
<gene>
    <name evidence="9" type="ORF">SAMN04488001_3148</name>
</gene>
<dbReference type="Pfam" id="PF00239">
    <property type="entry name" value="Resolvase"/>
    <property type="match status" value="1"/>
</dbReference>
<evidence type="ECO:0000313" key="9">
    <source>
        <dbReference type="EMBL" id="SDX41433.1"/>
    </source>
</evidence>
<dbReference type="PROSITE" id="PS00398">
    <property type="entry name" value="RECOMBINASES_2"/>
    <property type="match status" value="1"/>
</dbReference>
<keyword evidence="5" id="KW-0233">DNA recombination</keyword>
<dbReference type="PROSITE" id="PS00397">
    <property type="entry name" value="RECOMBINASES_1"/>
    <property type="match status" value="1"/>
</dbReference>
<dbReference type="GO" id="GO:0015074">
    <property type="term" value="P:DNA integration"/>
    <property type="evidence" value="ECO:0007669"/>
    <property type="project" value="UniProtKB-KW"/>
</dbReference>
<evidence type="ECO:0000256" key="5">
    <source>
        <dbReference type="ARBA" id="ARBA00023172"/>
    </source>
</evidence>
<feature type="domain" description="Resolvase/invertase-type recombinase catalytic" evidence="8">
    <location>
        <begin position="2"/>
        <end position="136"/>
    </location>
</feature>
<name>A0A1H3BHK8_9RHOB</name>
<dbReference type="SUPFAM" id="SSF53041">
    <property type="entry name" value="Resolvase-like"/>
    <property type="match status" value="1"/>
</dbReference>
<feature type="active site" description="O-(5'-phospho-DNA)-serine intermediate" evidence="6 7">
    <location>
        <position position="10"/>
    </location>
</feature>
<dbReference type="InterPro" id="IPR006119">
    <property type="entry name" value="Resolv_N"/>
</dbReference>
<evidence type="ECO:0000259" key="8">
    <source>
        <dbReference type="PROSITE" id="PS51736"/>
    </source>
</evidence>
<dbReference type="FunFam" id="3.40.50.1390:FF:000001">
    <property type="entry name" value="DNA recombinase"/>
    <property type="match status" value="1"/>
</dbReference>
<accession>A0A1H3BHK8</accession>
<evidence type="ECO:0000313" key="10">
    <source>
        <dbReference type="Proteomes" id="UP000199441"/>
    </source>
</evidence>
<dbReference type="Gene3D" id="1.10.10.60">
    <property type="entry name" value="Homeodomain-like"/>
    <property type="match status" value="1"/>
</dbReference>
<dbReference type="InterPro" id="IPR006120">
    <property type="entry name" value="Resolvase_HTH_dom"/>
</dbReference>
<evidence type="ECO:0000256" key="6">
    <source>
        <dbReference type="PIRSR" id="PIRSR606118-50"/>
    </source>
</evidence>
<dbReference type="Proteomes" id="UP000199441">
    <property type="component" value="Unassembled WGS sequence"/>
</dbReference>
<dbReference type="RefSeq" id="WP_089947877.1">
    <property type="nucleotide sequence ID" value="NZ_FNOI01000007.1"/>
</dbReference>
<dbReference type="STRING" id="670155.SAMN04488001_3148"/>
<dbReference type="InterPro" id="IPR006118">
    <property type="entry name" value="Recombinase_CS"/>
</dbReference>
<sequence length="182" mass="20055">MAIYGYARVSTTDQDLTIQRKALDAAGCEIIREEKVSGTSRQGRVELKTLLEFLRDGDTLVVTRLDRLARSMDDLSSIARELHSKGVALKATEQPVDTGTAAGKAFFQMLGVFAEFETNLRKERQLEGIAKAKADGVYKGRKASIDVNEVKRMRNEEGKGATEIARALGIARTSVYRLLESS</sequence>
<evidence type="ECO:0000256" key="3">
    <source>
        <dbReference type="ARBA" id="ARBA00023100"/>
    </source>
</evidence>
<evidence type="ECO:0000256" key="2">
    <source>
        <dbReference type="ARBA" id="ARBA00022908"/>
    </source>
</evidence>
<dbReference type="PANTHER" id="PTHR30461">
    <property type="entry name" value="DNA-INVERTASE FROM LAMBDOID PROPHAGE"/>
    <property type="match status" value="1"/>
</dbReference>
<dbReference type="GO" id="GO:0000150">
    <property type="term" value="F:DNA strand exchange activity"/>
    <property type="evidence" value="ECO:0007669"/>
    <property type="project" value="UniProtKB-KW"/>
</dbReference>
<keyword evidence="4" id="KW-0238">DNA-binding</keyword>
<dbReference type="InterPro" id="IPR036162">
    <property type="entry name" value="Resolvase-like_N_sf"/>
</dbReference>
<dbReference type="AlphaFoldDB" id="A0A1H3BHK8"/>
<dbReference type="OrthoDB" id="2290206at2"/>
<dbReference type="InterPro" id="IPR050639">
    <property type="entry name" value="SSR_resolvase"/>
</dbReference>
<dbReference type="CDD" id="cd03768">
    <property type="entry name" value="SR_ResInv"/>
    <property type="match status" value="1"/>
</dbReference>
<dbReference type="InterPro" id="IPR009057">
    <property type="entry name" value="Homeodomain-like_sf"/>
</dbReference>
<proteinExistence type="inferred from homology"/>
<reference evidence="10" key="1">
    <citation type="submission" date="2016-10" db="EMBL/GenBank/DDBJ databases">
        <authorList>
            <person name="Varghese N."/>
            <person name="Submissions S."/>
        </authorList>
    </citation>
    <scope>NUCLEOTIDE SEQUENCE [LARGE SCALE GENOMIC DNA]</scope>
    <source>
        <strain evidence="10">DSM 26922</strain>
    </source>
</reference>
<dbReference type="EMBL" id="FNOI01000007">
    <property type="protein sequence ID" value="SDX41433.1"/>
    <property type="molecule type" value="Genomic_DNA"/>
</dbReference>
<dbReference type="SMART" id="SM00857">
    <property type="entry name" value="Resolvase"/>
    <property type="match status" value="1"/>
</dbReference>
<dbReference type="Gene3D" id="3.40.50.1390">
    <property type="entry name" value="Resolvase, N-terminal catalytic domain"/>
    <property type="match status" value="1"/>
</dbReference>
<dbReference type="SUPFAM" id="SSF46689">
    <property type="entry name" value="Homeodomain-like"/>
    <property type="match status" value="1"/>
</dbReference>
<protein>
    <submittedName>
        <fullName evidence="9">Site-specific DNA recombinase</fullName>
    </submittedName>
</protein>
<dbReference type="Pfam" id="PF02796">
    <property type="entry name" value="HTH_7"/>
    <property type="match status" value="1"/>
</dbReference>
<keyword evidence="2" id="KW-0229">DNA integration</keyword>
<evidence type="ECO:0000256" key="4">
    <source>
        <dbReference type="ARBA" id="ARBA00023125"/>
    </source>
</evidence>
<keyword evidence="3" id="KW-0230">DNA invertase</keyword>
<dbReference type="GO" id="GO:0003677">
    <property type="term" value="F:DNA binding"/>
    <property type="evidence" value="ECO:0007669"/>
    <property type="project" value="UniProtKB-KW"/>
</dbReference>
<keyword evidence="10" id="KW-1185">Reference proteome</keyword>
<evidence type="ECO:0000256" key="1">
    <source>
        <dbReference type="ARBA" id="ARBA00009913"/>
    </source>
</evidence>
<comment type="similarity">
    <text evidence="1">Belongs to the site-specific recombinase resolvase family.</text>
</comment>
<organism evidence="9 10">
    <name type="scientific">Litoreibacter albidus</name>
    <dbReference type="NCBI Taxonomy" id="670155"/>
    <lineage>
        <taxon>Bacteria</taxon>
        <taxon>Pseudomonadati</taxon>
        <taxon>Pseudomonadota</taxon>
        <taxon>Alphaproteobacteria</taxon>
        <taxon>Rhodobacterales</taxon>
        <taxon>Roseobacteraceae</taxon>
        <taxon>Litoreibacter</taxon>
    </lineage>
</organism>
<dbReference type="PANTHER" id="PTHR30461:SF26">
    <property type="entry name" value="RESOLVASE HOMOLOG YNEB"/>
    <property type="match status" value="1"/>
</dbReference>
<dbReference type="PROSITE" id="PS51736">
    <property type="entry name" value="RECOMBINASES_3"/>
    <property type="match status" value="1"/>
</dbReference>